<proteinExistence type="predicted"/>
<evidence type="ECO:0000313" key="1">
    <source>
        <dbReference type="EMBL" id="CAK9860609.1"/>
    </source>
</evidence>
<dbReference type="EMBL" id="OZ023712">
    <property type="protein sequence ID" value="CAK9860609.1"/>
    <property type="molecule type" value="Genomic_DNA"/>
</dbReference>
<name>A0ABP1ADK9_9BRYO</name>
<reference evidence="1" key="1">
    <citation type="submission" date="2024-03" db="EMBL/GenBank/DDBJ databases">
        <authorList>
            <consortium name="ELIXIR-Norway"/>
            <consortium name="Elixir Norway"/>
        </authorList>
    </citation>
    <scope>NUCLEOTIDE SEQUENCE</scope>
</reference>
<sequence length="110" mass="11970">MLSVTKIEWLALDGAQKGIYLGRDGLQYNLWGLKRKDLSALKGLVRLQALVNGHSMTCHNSTGYGSSCVSSSSCPTMSGKDVRVLPHDRAGPSVQENEEQHGAMIELQQL</sequence>
<accession>A0ABP1ADK9</accession>
<gene>
    <name evidence="1" type="ORF">CSSPJE1EN2_LOCUS3604</name>
</gene>
<organism evidence="1 2">
    <name type="scientific">Sphagnum jensenii</name>
    <dbReference type="NCBI Taxonomy" id="128206"/>
    <lineage>
        <taxon>Eukaryota</taxon>
        <taxon>Viridiplantae</taxon>
        <taxon>Streptophyta</taxon>
        <taxon>Embryophyta</taxon>
        <taxon>Bryophyta</taxon>
        <taxon>Sphagnophytina</taxon>
        <taxon>Sphagnopsida</taxon>
        <taxon>Sphagnales</taxon>
        <taxon>Sphagnaceae</taxon>
        <taxon>Sphagnum</taxon>
    </lineage>
</organism>
<keyword evidence="2" id="KW-1185">Reference proteome</keyword>
<evidence type="ECO:0000313" key="2">
    <source>
        <dbReference type="Proteomes" id="UP001497522"/>
    </source>
</evidence>
<dbReference type="Proteomes" id="UP001497522">
    <property type="component" value="Chromosome 11"/>
</dbReference>
<protein>
    <submittedName>
        <fullName evidence="1">Uncharacterized protein</fullName>
    </submittedName>
</protein>